<evidence type="ECO:0000256" key="1">
    <source>
        <dbReference type="SAM" id="MobiDB-lite"/>
    </source>
</evidence>
<comment type="caution">
    <text evidence="2">The sequence shown here is derived from an EMBL/GenBank/DDBJ whole genome shotgun (WGS) entry which is preliminary data.</text>
</comment>
<dbReference type="Proteomes" id="UP000688137">
    <property type="component" value="Unassembled WGS sequence"/>
</dbReference>
<dbReference type="AlphaFoldDB" id="A0A8S1QF66"/>
<proteinExistence type="predicted"/>
<protein>
    <submittedName>
        <fullName evidence="2">Uncharacterized protein</fullName>
    </submittedName>
</protein>
<keyword evidence="3" id="KW-1185">Reference proteome</keyword>
<organism evidence="2 3">
    <name type="scientific">Paramecium primaurelia</name>
    <dbReference type="NCBI Taxonomy" id="5886"/>
    <lineage>
        <taxon>Eukaryota</taxon>
        <taxon>Sar</taxon>
        <taxon>Alveolata</taxon>
        <taxon>Ciliophora</taxon>
        <taxon>Intramacronucleata</taxon>
        <taxon>Oligohymenophorea</taxon>
        <taxon>Peniculida</taxon>
        <taxon>Parameciidae</taxon>
        <taxon>Paramecium</taxon>
    </lineage>
</organism>
<evidence type="ECO:0000313" key="3">
    <source>
        <dbReference type="Proteomes" id="UP000688137"/>
    </source>
</evidence>
<dbReference type="EMBL" id="CAJJDM010000160">
    <property type="protein sequence ID" value="CAD8113407.1"/>
    <property type="molecule type" value="Genomic_DNA"/>
</dbReference>
<reference evidence="2" key="1">
    <citation type="submission" date="2021-01" db="EMBL/GenBank/DDBJ databases">
        <authorList>
            <consortium name="Genoscope - CEA"/>
            <person name="William W."/>
        </authorList>
    </citation>
    <scope>NUCLEOTIDE SEQUENCE</scope>
</reference>
<name>A0A8S1QF66_PARPR</name>
<evidence type="ECO:0000313" key="2">
    <source>
        <dbReference type="EMBL" id="CAD8113407.1"/>
    </source>
</evidence>
<gene>
    <name evidence="2" type="ORF">PPRIM_AZ9-3.1.T1550044</name>
</gene>
<feature type="region of interest" description="Disordered" evidence="1">
    <location>
        <begin position="109"/>
        <end position="147"/>
    </location>
</feature>
<accession>A0A8S1QF66</accession>
<feature type="compositionally biased region" description="Basic and acidic residues" evidence="1">
    <location>
        <begin position="130"/>
        <end position="139"/>
    </location>
</feature>
<sequence>MFDLLEKLKKEDRLKFLHFKLDFNEYYLGIQESKIFNQDLERFIEKCLPKVNEVQIQPNRVPNSKQIVQPQQQQQRIFNTKIDYQNDLRQFKEGLIQSDEQRRQQLQFKNQFTKSPLEKSPLVQIPPTMTEHEKRKNDEYLSSSDDD</sequence>